<keyword evidence="2" id="KW-1185">Reference proteome</keyword>
<evidence type="ECO:0000313" key="2">
    <source>
        <dbReference type="Proteomes" id="UP000822688"/>
    </source>
</evidence>
<comment type="caution">
    <text evidence="1">The sequence shown here is derived from an EMBL/GenBank/DDBJ whole genome shotgun (WGS) entry which is preliminary data.</text>
</comment>
<dbReference type="AlphaFoldDB" id="A0A8T0J029"/>
<gene>
    <name evidence="1" type="ORF">KC19_2G235900</name>
</gene>
<proteinExistence type="predicted"/>
<sequence>MAVAFALAAKISTSYGLPWDPKRAALAGKKEWRTGSLTCLLLIIHRRYLLPSDVHRSPRSEDFPEKAEIASEA</sequence>
<organism evidence="1 2">
    <name type="scientific">Ceratodon purpureus</name>
    <name type="common">Fire moss</name>
    <name type="synonym">Dicranum purpureum</name>
    <dbReference type="NCBI Taxonomy" id="3225"/>
    <lineage>
        <taxon>Eukaryota</taxon>
        <taxon>Viridiplantae</taxon>
        <taxon>Streptophyta</taxon>
        <taxon>Embryophyta</taxon>
        <taxon>Bryophyta</taxon>
        <taxon>Bryophytina</taxon>
        <taxon>Bryopsida</taxon>
        <taxon>Dicranidae</taxon>
        <taxon>Pseudoditrichales</taxon>
        <taxon>Ditrichaceae</taxon>
        <taxon>Ceratodon</taxon>
    </lineage>
</organism>
<name>A0A8T0J029_CERPU</name>
<dbReference type="Proteomes" id="UP000822688">
    <property type="component" value="Chromosome 2"/>
</dbReference>
<protein>
    <submittedName>
        <fullName evidence="1">Uncharacterized protein</fullName>
    </submittedName>
</protein>
<dbReference type="EMBL" id="CM026422">
    <property type="protein sequence ID" value="KAG0588338.1"/>
    <property type="molecule type" value="Genomic_DNA"/>
</dbReference>
<evidence type="ECO:0000313" key="1">
    <source>
        <dbReference type="EMBL" id="KAG0588338.1"/>
    </source>
</evidence>
<reference evidence="1" key="1">
    <citation type="submission" date="2020-06" db="EMBL/GenBank/DDBJ databases">
        <title>WGS assembly of Ceratodon purpureus strain R40.</title>
        <authorList>
            <person name="Carey S.B."/>
            <person name="Jenkins J."/>
            <person name="Shu S."/>
            <person name="Lovell J.T."/>
            <person name="Sreedasyam A."/>
            <person name="Maumus F."/>
            <person name="Tiley G.P."/>
            <person name="Fernandez-Pozo N."/>
            <person name="Barry K."/>
            <person name="Chen C."/>
            <person name="Wang M."/>
            <person name="Lipzen A."/>
            <person name="Daum C."/>
            <person name="Saski C.A."/>
            <person name="Payton A.C."/>
            <person name="Mcbreen J.C."/>
            <person name="Conrad R.E."/>
            <person name="Kollar L.M."/>
            <person name="Olsson S."/>
            <person name="Huttunen S."/>
            <person name="Landis J.B."/>
            <person name="Wickett N.J."/>
            <person name="Johnson M.G."/>
            <person name="Rensing S.A."/>
            <person name="Grimwood J."/>
            <person name="Schmutz J."/>
            <person name="Mcdaniel S.F."/>
        </authorList>
    </citation>
    <scope>NUCLEOTIDE SEQUENCE</scope>
    <source>
        <strain evidence="1">R40</strain>
    </source>
</reference>
<accession>A0A8T0J029</accession>